<reference evidence="1" key="1">
    <citation type="submission" date="2023-11" db="EMBL/GenBank/DDBJ databases">
        <authorList>
            <person name="Poullet M."/>
        </authorList>
    </citation>
    <scope>NUCLEOTIDE SEQUENCE</scope>
    <source>
        <strain evidence="1">E1834</strain>
    </source>
</reference>
<organism evidence="1 2">
    <name type="scientific">Meloidogyne enterolobii</name>
    <name type="common">Root-knot nematode worm</name>
    <name type="synonym">Meloidogyne mayaguensis</name>
    <dbReference type="NCBI Taxonomy" id="390850"/>
    <lineage>
        <taxon>Eukaryota</taxon>
        <taxon>Metazoa</taxon>
        <taxon>Ecdysozoa</taxon>
        <taxon>Nematoda</taxon>
        <taxon>Chromadorea</taxon>
        <taxon>Rhabditida</taxon>
        <taxon>Tylenchina</taxon>
        <taxon>Tylenchomorpha</taxon>
        <taxon>Tylenchoidea</taxon>
        <taxon>Meloidogynidae</taxon>
        <taxon>Meloidogyninae</taxon>
        <taxon>Meloidogyne</taxon>
    </lineage>
</organism>
<sequence length="161" mass="19402">MEYASEFQQYAKLPKTEVTLREWINGMNLDKTIGIIKKWQIDNKFRMKSEFVKERDVETYEKANKEEDKKQKKIMIDNYVNQYSKEFAAWGVLTEDNIKKFKNIYLNDMDDRYNNWRRKLSPYSLLLNSAYLKFAQILIQKLMKAVIIQYNLTSLKLNFPS</sequence>
<comment type="caution">
    <text evidence="1">The sequence shown here is derived from an EMBL/GenBank/DDBJ whole genome shotgun (WGS) entry which is preliminary data.</text>
</comment>
<accession>A0ACB1A8D5</accession>
<name>A0ACB1A8D5_MELEN</name>
<keyword evidence="2" id="KW-1185">Reference proteome</keyword>
<gene>
    <name evidence="1" type="ORF">MENTE1834_LOCUS35133</name>
</gene>
<dbReference type="EMBL" id="CAVMJV010000066">
    <property type="protein sequence ID" value="CAK5087534.1"/>
    <property type="molecule type" value="Genomic_DNA"/>
</dbReference>
<evidence type="ECO:0000313" key="2">
    <source>
        <dbReference type="Proteomes" id="UP001497535"/>
    </source>
</evidence>
<proteinExistence type="predicted"/>
<dbReference type="Proteomes" id="UP001497535">
    <property type="component" value="Unassembled WGS sequence"/>
</dbReference>
<protein>
    <submittedName>
        <fullName evidence="1">Uncharacterized protein</fullName>
    </submittedName>
</protein>
<evidence type="ECO:0000313" key="1">
    <source>
        <dbReference type="EMBL" id="CAK5087534.1"/>
    </source>
</evidence>